<sequence>MTPRVLLLATKDVIAYRRRPAGIATGAELLAAIPPGRLAADVTVEDVMTEPGWDITPGTMAALSRRALAADGFDGVVVTHGLDTLEDTACLADLMAGPDARAPIVITGAVRALDDPGSDGPGNLAAAIAAAADPALAGAGAVACLGGELHAARWVTLADATSATGLSSAPHPTLGHLGDIGVELLAAPPPRPPRPHGEPETEVALVRTYPGIDGTLLTALADAGTRGVVLEGTGLYNVPASLLAAISDLVEWDIPVVVASRARARPVALDALPLGTGLAGTVGAIGARGLPAGKARAALMVALGDGGGVAAARDYFERL</sequence>
<reference evidence="4" key="1">
    <citation type="journal article" date="2019" name="Int. J. Syst. Evol. Microbiol.">
        <title>The Global Catalogue of Microorganisms (GCM) 10K type strain sequencing project: providing services to taxonomists for standard genome sequencing and annotation.</title>
        <authorList>
            <consortium name="The Broad Institute Genomics Platform"/>
            <consortium name="The Broad Institute Genome Sequencing Center for Infectious Disease"/>
            <person name="Wu L."/>
            <person name="Ma J."/>
        </authorList>
    </citation>
    <scope>NUCLEOTIDE SEQUENCE [LARGE SCALE GENOMIC DNA]</scope>
    <source>
        <strain evidence="4">JCM 17441</strain>
    </source>
</reference>
<dbReference type="InterPro" id="IPR040919">
    <property type="entry name" value="Asparaginase_C"/>
</dbReference>
<evidence type="ECO:0000259" key="2">
    <source>
        <dbReference type="Pfam" id="PF17763"/>
    </source>
</evidence>
<dbReference type="InterPro" id="IPR037152">
    <property type="entry name" value="L-asparaginase_N_sf"/>
</dbReference>
<dbReference type="Pfam" id="PF17763">
    <property type="entry name" value="Asparaginase_C"/>
    <property type="match status" value="1"/>
</dbReference>
<feature type="domain" description="L-asparaginase N-terminal" evidence="1">
    <location>
        <begin position="4"/>
        <end position="185"/>
    </location>
</feature>
<dbReference type="SUPFAM" id="SSF53774">
    <property type="entry name" value="Glutaminase/Asparaginase"/>
    <property type="match status" value="1"/>
</dbReference>
<dbReference type="SMART" id="SM00870">
    <property type="entry name" value="Asparaginase"/>
    <property type="match status" value="1"/>
</dbReference>
<dbReference type="InterPro" id="IPR036152">
    <property type="entry name" value="Asp/glu_Ase-like_sf"/>
</dbReference>
<dbReference type="PANTHER" id="PTHR11707:SF28">
    <property type="entry name" value="60 KDA LYSOPHOSPHOLIPASE"/>
    <property type="match status" value="1"/>
</dbReference>
<protein>
    <submittedName>
        <fullName evidence="3">Asparaginase</fullName>
    </submittedName>
</protein>
<dbReference type="RefSeq" id="WP_345123319.1">
    <property type="nucleotide sequence ID" value="NZ_BAABAT010000003.1"/>
</dbReference>
<proteinExistence type="predicted"/>
<dbReference type="InterPro" id="IPR006034">
    <property type="entry name" value="Asparaginase/glutaminase-like"/>
</dbReference>
<gene>
    <name evidence="3" type="ORF">GCM10022255_018560</name>
</gene>
<comment type="caution">
    <text evidence="3">The sequence shown here is derived from an EMBL/GenBank/DDBJ whole genome shotgun (WGS) entry which is preliminary data.</text>
</comment>
<dbReference type="Gene3D" id="3.40.50.40">
    <property type="match status" value="1"/>
</dbReference>
<dbReference type="InterPro" id="IPR027474">
    <property type="entry name" value="L-asparaginase_N"/>
</dbReference>
<accession>A0ABP8D3B7</accession>
<dbReference type="Gene3D" id="3.40.50.1170">
    <property type="entry name" value="L-asparaginase, N-terminal domain"/>
    <property type="match status" value="1"/>
</dbReference>
<feature type="domain" description="Asparaginase/glutaminase C-terminal" evidence="2">
    <location>
        <begin position="203"/>
        <end position="316"/>
    </location>
</feature>
<keyword evidence="4" id="KW-1185">Reference proteome</keyword>
<dbReference type="PANTHER" id="PTHR11707">
    <property type="entry name" value="L-ASPARAGINASE"/>
    <property type="match status" value="1"/>
</dbReference>
<evidence type="ECO:0000313" key="4">
    <source>
        <dbReference type="Proteomes" id="UP001500620"/>
    </source>
</evidence>
<dbReference type="PIRSF" id="PIRSF500176">
    <property type="entry name" value="L_ASNase"/>
    <property type="match status" value="1"/>
</dbReference>
<organism evidence="3 4">
    <name type="scientific">Dactylosporangium darangshiense</name>
    <dbReference type="NCBI Taxonomy" id="579108"/>
    <lineage>
        <taxon>Bacteria</taxon>
        <taxon>Bacillati</taxon>
        <taxon>Actinomycetota</taxon>
        <taxon>Actinomycetes</taxon>
        <taxon>Micromonosporales</taxon>
        <taxon>Micromonosporaceae</taxon>
        <taxon>Dactylosporangium</taxon>
    </lineage>
</organism>
<dbReference type="InterPro" id="IPR027473">
    <property type="entry name" value="L-asparaginase_C"/>
</dbReference>
<dbReference type="PRINTS" id="PR00139">
    <property type="entry name" value="ASNGLNASE"/>
</dbReference>
<dbReference type="PROSITE" id="PS51732">
    <property type="entry name" value="ASN_GLN_ASE_3"/>
    <property type="match status" value="1"/>
</dbReference>
<dbReference type="Pfam" id="PF00710">
    <property type="entry name" value="Asparaginase"/>
    <property type="match status" value="1"/>
</dbReference>
<name>A0ABP8D3B7_9ACTN</name>
<dbReference type="Proteomes" id="UP001500620">
    <property type="component" value="Unassembled WGS sequence"/>
</dbReference>
<evidence type="ECO:0000313" key="3">
    <source>
        <dbReference type="EMBL" id="GAA4246605.1"/>
    </source>
</evidence>
<dbReference type="PIRSF" id="PIRSF001220">
    <property type="entry name" value="L-ASNase_gatD"/>
    <property type="match status" value="1"/>
</dbReference>
<dbReference type="EMBL" id="BAABAT010000003">
    <property type="protein sequence ID" value="GAA4246605.1"/>
    <property type="molecule type" value="Genomic_DNA"/>
</dbReference>
<evidence type="ECO:0000259" key="1">
    <source>
        <dbReference type="Pfam" id="PF00710"/>
    </source>
</evidence>